<protein>
    <submittedName>
        <fullName evidence="1">Uncharacterized protein</fullName>
    </submittedName>
</protein>
<reference evidence="2" key="1">
    <citation type="journal article" date="2024" name="Proc. Natl. Acad. Sci. U.S.A.">
        <title>Extraordinary preservation of gene collinearity over three hundred million years revealed in homosporous lycophytes.</title>
        <authorList>
            <person name="Li C."/>
            <person name="Wickell D."/>
            <person name="Kuo L.Y."/>
            <person name="Chen X."/>
            <person name="Nie B."/>
            <person name="Liao X."/>
            <person name="Peng D."/>
            <person name="Ji J."/>
            <person name="Jenkins J."/>
            <person name="Williams M."/>
            <person name="Shu S."/>
            <person name="Plott C."/>
            <person name="Barry K."/>
            <person name="Rajasekar S."/>
            <person name="Grimwood J."/>
            <person name="Han X."/>
            <person name="Sun S."/>
            <person name="Hou Z."/>
            <person name="He W."/>
            <person name="Dai G."/>
            <person name="Sun C."/>
            <person name="Schmutz J."/>
            <person name="Leebens-Mack J.H."/>
            <person name="Li F.W."/>
            <person name="Wang L."/>
        </authorList>
    </citation>
    <scope>NUCLEOTIDE SEQUENCE [LARGE SCALE GENOMIC DNA]</scope>
    <source>
        <strain evidence="2">cv. PW_Plant_1</strain>
    </source>
</reference>
<evidence type="ECO:0000313" key="2">
    <source>
        <dbReference type="Proteomes" id="UP001162992"/>
    </source>
</evidence>
<accession>A0ACC2BN62</accession>
<proteinExistence type="predicted"/>
<comment type="caution">
    <text evidence="1">The sequence shown here is derived from an EMBL/GenBank/DDBJ whole genome shotgun (WGS) entry which is preliminary data.</text>
</comment>
<name>A0ACC2BN62_DIPCM</name>
<sequence length="149" mass="17014">MRQGVRPCSDTSAIFNFSPLFCEEIFFDETLSEVEADIERLNVDQHVIFDRVVREHVVRRVRGVFFVDGPSGTHKIYSVMLSYLRAQCWIALGVTSSRIAALLMKGGRSAHSRFRIPPTELNESSTCNILKQSLLGKLLMACRHIIWDR</sequence>
<dbReference type="Proteomes" id="UP001162992">
    <property type="component" value="Chromosome 14"/>
</dbReference>
<dbReference type="EMBL" id="CM055105">
    <property type="protein sequence ID" value="KAJ7531222.1"/>
    <property type="molecule type" value="Genomic_DNA"/>
</dbReference>
<evidence type="ECO:0000313" key="1">
    <source>
        <dbReference type="EMBL" id="KAJ7531222.1"/>
    </source>
</evidence>
<organism evidence="1 2">
    <name type="scientific">Diphasiastrum complanatum</name>
    <name type="common">Issler's clubmoss</name>
    <name type="synonym">Lycopodium complanatum</name>
    <dbReference type="NCBI Taxonomy" id="34168"/>
    <lineage>
        <taxon>Eukaryota</taxon>
        <taxon>Viridiplantae</taxon>
        <taxon>Streptophyta</taxon>
        <taxon>Embryophyta</taxon>
        <taxon>Tracheophyta</taxon>
        <taxon>Lycopodiopsida</taxon>
        <taxon>Lycopodiales</taxon>
        <taxon>Lycopodiaceae</taxon>
        <taxon>Lycopodioideae</taxon>
        <taxon>Diphasiastrum</taxon>
    </lineage>
</organism>
<keyword evidence="2" id="KW-1185">Reference proteome</keyword>
<gene>
    <name evidence="1" type="ORF">O6H91_14G037200</name>
</gene>